<proteinExistence type="predicted"/>
<dbReference type="Proteomes" id="UP000327085">
    <property type="component" value="Chromosome 3"/>
</dbReference>
<dbReference type="InterPro" id="IPR036047">
    <property type="entry name" value="F-box-like_dom_sf"/>
</dbReference>
<protein>
    <submittedName>
        <fullName evidence="2">PREDICTED: F-box</fullName>
    </submittedName>
</protein>
<dbReference type="Pfam" id="PF12937">
    <property type="entry name" value="F-box-like"/>
    <property type="match status" value="1"/>
</dbReference>
<dbReference type="Gene3D" id="1.20.1280.50">
    <property type="match status" value="1"/>
</dbReference>
<dbReference type="EMBL" id="CABIKO010000026">
    <property type="protein sequence ID" value="VVA17776.1"/>
    <property type="molecule type" value="Genomic_DNA"/>
</dbReference>
<evidence type="ECO:0000259" key="1">
    <source>
        <dbReference type="PROSITE" id="PS50181"/>
    </source>
</evidence>
<dbReference type="OMA" id="ESHHICH"/>
<accession>A0A5E4EQT9</accession>
<dbReference type="PANTHER" id="PTHR44259">
    <property type="entry name" value="OS07G0183000 PROTEIN-RELATED"/>
    <property type="match status" value="1"/>
</dbReference>
<evidence type="ECO:0000313" key="2">
    <source>
        <dbReference type="EMBL" id="VVA17776.1"/>
    </source>
</evidence>
<dbReference type="PANTHER" id="PTHR44259:SF114">
    <property type="entry name" value="OS06G0707300 PROTEIN"/>
    <property type="match status" value="1"/>
</dbReference>
<organism evidence="2 3">
    <name type="scientific">Prunus dulcis</name>
    <name type="common">Almond</name>
    <name type="synonym">Amygdalus dulcis</name>
    <dbReference type="NCBI Taxonomy" id="3755"/>
    <lineage>
        <taxon>Eukaryota</taxon>
        <taxon>Viridiplantae</taxon>
        <taxon>Streptophyta</taxon>
        <taxon>Embryophyta</taxon>
        <taxon>Tracheophyta</taxon>
        <taxon>Spermatophyta</taxon>
        <taxon>Magnoliopsida</taxon>
        <taxon>eudicotyledons</taxon>
        <taxon>Gunneridae</taxon>
        <taxon>Pentapetalae</taxon>
        <taxon>rosids</taxon>
        <taxon>fabids</taxon>
        <taxon>Rosales</taxon>
        <taxon>Rosaceae</taxon>
        <taxon>Amygdaloideae</taxon>
        <taxon>Amygdaleae</taxon>
        <taxon>Prunus</taxon>
    </lineage>
</organism>
<gene>
    <name evidence="2" type="ORF">ALMOND_2B012573</name>
</gene>
<dbReference type="InParanoid" id="A0A5E4EQT9"/>
<dbReference type="SUPFAM" id="SSF81383">
    <property type="entry name" value="F-box domain"/>
    <property type="match status" value="1"/>
</dbReference>
<evidence type="ECO:0000313" key="3">
    <source>
        <dbReference type="Proteomes" id="UP000327085"/>
    </source>
</evidence>
<dbReference type="InterPro" id="IPR001810">
    <property type="entry name" value="F-box_dom"/>
</dbReference>
<dbReference type="InterPro" id="IPR005174">
    <property type="entry name" value="KIB1-4_b-propeller"/>
</dbReference>
<name>A0A5E4EQT9_PRUDU</name>
<dbReference type="SMART" id="SM00256">
    <property type="entry name" value="FBOX"/>
    <property type="match status" value="1"/>
</dbReference>
<sequence>MPIRKVSRNTRLKWTQVGFAIFQATFTYYRLSRKLLLSLPRHFSRHKITMAMLRIRRAIQAVISTTATSRWADELPEEIMQLILQRLCLPDYLRCGAVCRSWRAALPVKRCPPFPQLEIPWLMLRSHPFSLKDHYFLSLSDNKTHKSSSFGSNDYISRRDCVGSIEGWLIMVDSEFWRPEGFLYPWSFCLHALRDYHLKYPYTTLNFFLNPISGVRVMLPSQSTIPYMYGTRPFFFKKVVASSLPLLTTSWWSKSDDHHHCHQIINSSCLVAGLCGEGLYLAFCRPTDKSWTLIEPVLEGTRFTPLDIEIIDGKLYAANQDAAQFLIVYDLQMLHAEGHANAGPPGNKYSGPPQKLVMLHPRPVRSLSSNTTGGVAYVTEKESPRLATDPTTKELFLILHDTSFAYEKDPIIPQSLLGHNYVIPPQTKGFRVFKLEYNNNGPKWVEVEDIGGDRILFLSKASNKLISATSLSLNYGDYKKRVEGNCICFAFDNPCLASPWMGRDFGVFSLTNKNIQRFIVPNDHPRTSLFNTQTVWFTPYIE</sequence>
<dbReference type="CDD" id="cd09917">
    <property type="entry name" value="F-box_SF"/>
    <property type="match status" value="1"/>
</dbReference>
<feature type="domain" description="F-box" evidence="1">
    <location>
        <begin position="69"/>
        <end position="106"/>
    </location>
</feature>
<reference evidence="3" key="1">
    <citation type="journal article" date="2020" name="Plant J.">
        <title>Transposons played a major role in the diversification between the closely related almond and peach genomes: results from the almond genome sequence.</title>
        <authorList>
            <person name="Alioto T."/>
            <person name="Alexiou K.G."/>
            <person name="Bardil A."/>
            <person name="Barteri F."/>
            <person name="Castanera R."/>
            <person name="Cruz F."/>
            <person name="Dhingra A."/>
            <person name="Duval H."/>
            <person name="Fernandez I Marti A."/>
            <person name="Frias L."/>
            <person name="Galan B."/>
            <person name="Garcia J.L."/>
            <person name="Howad W."/>
            <person name="Gomez-Garrido J."/>
            <person name="Gut M."/>
            <person name="Julca I."/>
            <person name="Morata J."/>
            <person name="Puigdomenech P."/>
            <person name="Ribeca P."/>
            <person name="Rubio Cabetas M.J."/>
            <person name="Vlasova A."/>
            <person name="Wirthensohn M."/>
            <person name="Garcia-Mas J."/>
            <person name="Gabaldon T."/>
            <person name="Casacuberta J.M."/>
            <person name="Arus P."/>
        </authorList>
    </citation>
    <scope>NUCLEOTIDE SEQUENCE [LARGE SCALE GENOMIC DNA]</scope>
    <source>
        <strain evidence="3">cv. Texas</strain>
    </source>
</reference>
<dbReference type="Gramene" id="VVA17776">
    <property type="protein sequence ID" value="VVA17776"/>
    <property type="gene ID" value="Prudul26B012573"/>
</dbReference>
<dbReference type="AlphaFoldDB" id="A0A5E4EQT9"/>
<dbReference type="Pfam" id="PF03478">
    <property type="entry name" value="Beta-prop_KIB1-4"/>
    <property type="match status" value="1"/>
</dbReference>
<dbReference type="PROSITE" id="PS50181">
    <property type="entry name" value="FBOX"/>
    <property type="match status" value="1"/>
</dbReference>
<dbReference type="InterPro" id="IPR050942">
    <property type="entry name" value="F-box_BR-signaling"/>
</dbReference>